<name>A0ABN6P212_9PROT</name>
<evidence type="ECO:0000259" key="5">
    <source>
        <dbReference type="Pfam" id="PF22780"/>
    </source>
</evidence>
<evidence type="ECO:0000313" key="6">
    <source>
        <dbReference type="EMBL" id="BDG72692.1"/>
    </source>
</evidence>
<accession>A0ABN6P212</accession>
<evidence type="ECO:0000256" key="2">
    <source>
        <dbReference type="ARBA" id="ARBA00022630"/>
    </source>
</evidence>
<dbReference type="PANTHER" id="PTHR42887">
    <property type="entry name" value="OS12G0638800 PROTEIN"/>
    <property type="match status" value="1"/>
</dbReference>
<dbReference type="InterPro" id="IPR023166">
    <property type="entry name" value="BaiN-like_dom_sf"/>
</dbReference>
<dbReference type="InterPro" id="IPR057661">
    <property type="entry name" value="RsdA/BaiN/AoA(So)_Rossmann"/>
</dbReference>
<reference evidence="6 7" key="1">
    <citation type="journal article" date="2016" name="Microbes Environ.">
        <title>Phylogenetically diverse aerobic anoxygenic phototrophic bacteria isolated from epilithic biofilms in Tama river, Japan.</title>
        <authorList>
            <person name="Hirose S."/>
            <person name="Matsuura K."/>
            <person name="Haruta S."/>
        </authorList>
    </citation>
    <scope>NUCLEOTIDE SEQUENCE [LARGE SCALE GENOMIC DNA]</scope>
    <source>
        <strain evidence="6 7">S08</strain>
    </source>
</reference>
<gene>
    <name evidence="6" type="ORF">Rmf_26210</name>
</gene>
<evidence type="ECO:0000256" key="1">
    <source>
        <dbReference type="ARBA" id="ARBA00001974"/>
    </source>
</evidence>
<sequence length="379" mass="39735">MAAEAAAEAGAAVTVVDQMPSVARKLLIAGRGGLNLTHSEPIDRFLDRYGAARDALAPIIRAFPPEALRAWCHALGQPTFVGSSGRVFPHAMKASPLLRAWLARLAAQGIALRTRHRWVGLTADGALRFASPAGEAVERADATVLALGGASWPRLGSDGGWTALLPDVAIAPLRPANMGFCVAWSDHLRTRFAGMPLKRIALTFAGTTQRGEAMLTAHGIEGGAVYALSAPLREAIAAEGNATLLLDLRPDLDHATLARRVNARPAAVTLSNHLRRAAGLPPVAIALVQEALHDGASRDDLAALVKALPLRLTAPFPIARAISSAGGIAWSELDDTLMLRRHPGIYACGEMLDWEAPTGGYLLQACFATGRAAGRAAAS</sequence>
<dbReference type="InterPro" id="IPR055178">
    <property type="entry name" value="RsdA/BaiN/AoA(So)-like_dom"/>
</dbReference>
<keyword evidence="3" id="KW-0274">FAD</keyword>
<protein>
    <submittedName>
        <fullName evidence="6">NAD(FAD)-utilizing dehydrogenase</fullName>
    </submittedName>
</protein>
<dbReference type="SUPFAM" id="SSF51905">
    <property type="entry name" value="FAD/NAD(P)-binding domain"/>
    <property type="match status" value="1"/>
</dbReference>
<evidence type="ECO:0000313" key="7">
    <source>
        <dbReference type="Proteomes" id="UP000831327"/>
    </source>
</evidence>
<dbReference type="NCBIfam" id="TIGR03862">
    <property type="entry name" value="flavo_PP4765"/>
    <property type="match status" value="1"/>
</dbReference>
<dbReference type="Gene3D" id="3.50.50.60">
    <property type="entry name" value="FAD/NAD(P)-binding domain"/>
    <property type="match status" value="1"/>
</dbReference>
<dbReference type="SUPFAM" id="SSF160996">
    <property type="entry name" value="HI0933 insert domain-like"/>
    <property type="match status" value="1"/>
</dbReference>
<evidence type="ECO:0000259" key="4">
    <source>
        <dbReference type="Pfam" id="PF03486"/>
    </source>
</evidence>
<feature type="domain" description="RsdA/BaiN/AoA(So)-like insert" evidence="5">
    <location>
        <begin position="174"/>
        <end position="322"/>
    </location>
</feature>
<dbReference type="InterPro" id="IPR036188">
    <property type="entry name" value="FAD/NAD-bd_sf"/>
</dbReference>
<dbReference type="PANTHER" id="PTHR42887:SF1">
    <property type="entry name" value="BLR3961 PROTEIN"/>
    <property type="match status" value="1"/>
</dbReference>
<dbReference type="Pfam" id="PF22780">
    <property type="entry name" value="HI0933_like_1st"/>
    <property type="match status" value="1"/>
</dbReference>
<feature type="domain" description="RsdA/BaiN/AoA(So)-like Rossmann fold-like" evidence="4">
    <location>
        <begin position="1"/>
        <end position="375"/>
    </location>
</feature>
<dbReference type="InterPro" id="IPR022460">
    <property type="entry name" value="Flavoprotein_PP4765"/>
</dbReference>
<dbReference type="Gene3D" id="2.40.30.10">
    <property type="entry name" value="Translation factors"/>
    <property type="match status" value="1"/>
</dbReference>
<dbReference type="EMBL" id="AP025637">
    <property type="protein sequence ID" value="BDG72692.1"/>
    <property type="molecule type" value="Genomic_DNA"/>
</dbReference>
<organism evidence="6 7">
    <name type="scientific">Roseomonas fluvialis</name>
    <dbReference type="NCBI Taxonomy" id="1750527"/>
    <lineage>
        <taxon>Bacteria</taxon>
        <taxon>Pseudomonadati</taxon>
        <taxon>Pseudomonadota</taxon>
        <taxon>Alphaproteobacteria</taxon>
        <taxon>Acetobacterales</taxon>
        <taxon>Roseomonadaceae</taxon>
        <taxon>Roseomonas</taxon>
    </lineage>
</organism>
<keyword evidence="2" id="KW-0285">Flavoprotein</keyword>
<proteinExistence type="predicted"/>
<comment type="cofactor">
    <cofactor evidence="1">
        <name>FAD</name>
        <dbReference type="ChEBI" id="CHEBI:57692"/>
    </cofactor>
</comment>
<dbReference type="Proteomes" id="UP000831327">
    <property type="component" value="Chromosome"/>
</dbReference>
<evidence type="ECO:0000256" key="3">
    <source>
        <dbReference type="ARBA" id="ARBA00022827"/>
    </source>
</evidence>
<keyword evidence="7" id="KW-1185">Reference proteome</keyword>
<dbReference type="Gene3D" id="1.10.8.260">
    <property type="entry name" value="HI0933 insert domain-like"/>
    <property type="match status" value="1"/>
</dbReference>
<dbReference type="Pfam" id="PF03486">
    <property type="entry name" value="HI0933_like"/>
    <property type="match status" value="1"/>
</dbReference>
<dbReference type="InterPro" id="IPR004792">
    <property type="entry name" value="BaiN-like"/>
</dbReference>
<dbReference type="NCBIfam" id="TIGR00275">
    <property type="entry name" value="aminoacetone oxidase family FAD-binding enzyme"/>
    <property type="match status" value="1"/>
</dbReference>